<feature type="binding site" evidence="6">
    <location>
        <position position="92"/>
    </location>
    <ligand>
        <name>substrate</name>
    </ligand>
</feature>
<sequence>MKILVINCGSSSLKYQLINPETEKVFAKGLCERIGIDGSKMEYEVIAKDFEKKLETPMPSHKEALELVISHLTDKEIGVIASVDEVDAIGHRVVHGGEEFAQSVLVNEAVLKAIEVNNDLAPLHNPANLMGIRTCMELMPGKKNVAVFDTAFHQTMKPEAFIYPLPYEDYKELKVRKYGFHGTSHLYVSGIMREIMGNPEHSKIIVCHLGNGASITAVKDGKSVDTSMGLTPLQGLMMGTRCGDIDPAAVLFVKNKRGLTDAQMDERMNKKSGILGLFGKSSDCRDMENAVKEGDERAILAESVSMHRLRSYIGAYAAVMGGVDAICFTGGIGENSSMTREKALEGLEFLGVELDKEINSVRKKGNVKLSKESSKVLVYKIPTNEELVIARDTFRLAK</sequence>
<feature type="site" description="Transition state stabilizer" evidence="6">
    <location>
        <position position="241"/>
    </location>
</feature>
<evidence type="ECO:0000256" key="3">
    <source>
        <dbReference type="ARBA" id="ARBA00022741"/>
    </source>
</evidence>
<dbReference type="UniPathway" id="UPA00340">
    <property type="reaction ID" value="UER00458"/>
</dbReference>
<evidence type="ECO:0000256" key="6">
    <source>
        <dbReference type="HAMAP-Rule" id="MF_00020"/>
    </source>
</evidence>
<evidence type="ECO:0000313" key="9">
    <source>
        <dbReference type="Proteomes" id="UP000004925"/>
    </source>
</evidence>
<dbReference type="PRINTS" id="PR00471">
    <property type="entry name" value="ACETATEKNASE"/>
</dbReference>
<feature type="binding site" evidence="6">
    <location>
        <begin position="283"/>
        <end position="285"/>
    </location>
    <ligand>
        <name>ATP</name>
        <dbReference type="ChEBI" id="CHEBI:30616"/>
    </ligand>
</feature>
<dbReference type="GO" id="GO:0006083">
    <property type="term" value="P:acetate metabolic process"/>
    <property type="evidence" value="ECO:0007669"/>
    <property type="project" value="TreeGrafter"/>
</dbReference>
<dbReference type="NCBIfam" id="TIGR00016">
    <property type="entry name" value="ackA"/>
    <property type="match status" value="1"/>
</dbReference>
<keyword evidence="3 6" id="KW-0547">Nucleotide-binding</keyword>
<dbReference type="SUPFAM" id="SSF53067">
    <property type="entry name" value="Actin-like ATPase domain"/>
    <property type="match status" value="2"/>
</dbReference>
<name>A0A0M1VTF2_FUSVC</name>
<dbReference type="EMBL" id="ACDE02000012">
    <property type="protein sequence ID" value="EEO39953.1"/>
    <property type="molecule type" value="Genomic_DNA"/>
</dbReference>
<dbReference type="PANTHER" id="PTHR21060:SF15">
    <property type="entry name" value="ACETATE KINASE-RELATED"/>
    <property type="match status" value="1"/>
</dbReference>
<feature type="active site" description="Proton donor/acceptor" evidence="6">
    <location>
        <position position="149"/>
    </location>
</feature>
<keyword evidence="5 6" id="KW-0067">ATP-binding</keyword>
<dbReference type="RefSeq" id="WP_008802784.1">
    <property type="nucleotide sequence ID" value="NZ_KQ235735.1"/>
</dbReference>
<dbReference type="Gene3D" id="3.30.420.40">
    <property type="match status" value="2"/>
</dbReference>
<evidence type="ECO:0000256" key="4">
    <source>
        <dbReference type="ARBA" id="ARBA00022777"/>
    </source>
</evidence>
<evidence type="ECO:0000256" key="2">
    <source>
        <dbReference type="ARBA" id="ARBA00022679"/>
    </source>
</evidence>
<feature type="binding site" evidence="6">
    <location>
        <position position="7"/>
    </location>
    <ligand>
        <name>Mg(2+)</name>
        <dbReference type="ChEBI" id="CHEBI:18420"/>
    </ligand>
</feature>
<comment type="catalytic activity">
    <reaction evidence="6">
        <text>acetate + ATP = acetyl phosphate + ADP</text>
        <dbReference type="Rhea" id="RHEA:11352"/>
        <dbReference type="ChEBI" id="CHEBI:22191"/>
        <dbReference type="ChEBI" id="CHEBI:30089"/>
        <dbReference type="ChEBI" id="CHEBI:30616"/>
        <dbReference type="ChEBI" id="CHEBI:456216"/>
        <dbReference type="EC" id="2.7.2.1"/>
    </reaction>
</comment>
<evidence type="ECO:0000256" key="7">
    <source>
        <dbReference type="RuleBase" id="RU003835"/>
    </source>
</evidence>
<feature type="site" description="Transition state stabilizer" evidence="6">
    <location>
        <position position="181"/>
    </location>
</feature>
<feature type="binding site" evidence="6">
    <location>
        <position position="14"/>
    </location>
    <ligand>
        <name>ATP</name>
        <dbReference type="ChEBI" id="CHEBI:30616"/>
    </ligand>
</feature>
<dbReference type="GO" id="GO:0005737">
    <property type="term" value="C:cytoplasm"/>
    <property type="evidence" value="ECO:0007669"/>
    <property type="project" value="UniProtKB-SubCell"/>
</dbReference>
<evidence type="ECO:0000256" key="5">
    <source>
        <dbReference type="ARBA" id="ARBA00022840"/>
    </source>
</evidence>
<organism evidence="8 9">
    <name type="scientific">Fusobacterium vincentii 4_1_13</name>
    <dbReference type="NCBI Taxonomy" id="469606"/>
    <lineage>
        <taxon>Bacteria</taxon>
        <taxon>Fusobacteriati</taxon>
        <taxon>Fusobacteriota</taxon>
        <taxon>Fusobacteriia</taxon>
        <taxon>Fusobacteriales</taxon>
        <taxon>Fusobacteriaceae</taxon>
        <taxon>Fusobacterium</taxon>
    </lineage>
</organism>
<dbReference type="PANTHER" id="PTHR21060">
    <property type="entry name" value="ACETATE KINASE"/>
    <property type="match status" value="1"/>
</dbReference>
<dbReference type="EC" id="2.7.2.1" evidence="6"/>
<dbReference type="HOGENOM" id="CLU_020352_0_1_0"/>
<dbReference type="eggNOG" id="COG0282">
    <property type="taxonomic scope" value="Bacteria"/>
</dbReference>
<dbReference type="PROSITE" id="PS01075">
    <property type="entry name" value="ACETATE_KINASE_1"/>
    <property type="match status" value="1"/>
</dbReference>
<dbReference type="GO" id="GO:0008776">
    <property type="term" value="F:acetate kinase activity"/>
    <property type="evidence" value="ECO:0007669"/>
    <property type="project" value="UniProtKB-UniRule"/>
</dbReference>
<dbReference type="AlphaFoldDB" id="A0A0M1VTF2"/>
<dbReference type="InterPro" id="IPR023865">
    <property type="entry name" value="Aliphatic_acid_kinase_CS"/>
</dbReference>
<dbReference type="Proteomes" id="UP000004925">
    <property type="component" value="Unassembled WGS sequence"/>
</dbReference>
<gene>
    <name evidence="6" type="primary">ackA</name>
    <name evidence="8" type="ORF">FSCG_00666</name>
</gene>
<dbReference type="InterPro" id="IPR000890">
    <property type="entry name" value="Aliphatic_acid_kin_short-chain"/>
</dbReference>
<dbReference type="GO" id="GO:0000287">
    <property type="term" value="F:magnesium ion binding"/>
    <property type="evidence" value="ECO:0007669"/>
    <property type="project" value="UniProtKB-UniRule"/>
</dbReference>
<comment type="function">
    <text evidence="6">Catalyzes the formation of acetyl phosphate from acetate and ATP. Can also catalyze the reverse reaction.</text>
</comment>
<dbReference type="PROSITE" id="PS01076">
    <property type="entry name" value="ACETATE_KINASE_2"/>
    <property type="match status" value="1"/>
</dbReference>
<dbReference type="InterPro" id="IPR004372">
    <property type="entry name" value="Ac/propionate_kinase"/>
</dbReference>
<protein>
    <recommendedName>
        <fullName evidence="6">Acetate kinase</fullName>
        <ecNumber evidence="6">2.7.2.1</ecNumber>
    </recommendedName>
    <alternativeName>
        <fullName evidence="6">Acetokinase</fullName>
    </alternativeName>
</protein>
<comment type="subunit">
    <text evidence="6">Homodimer.</text>
</comment>
<dbReference type="CDD" id="cd24010">
    <property type="entry name" value="ASKHA_NBD_AcK_PK"/>
    <property type="match status" value="1"/>
</dbReference>
<dbReference type="PIRSF" id="PIRSF000722">
    <property type="entry name" value="Acetate_prop_kin"/>
    <property type="match status" value="1"/>
</dbReference>
<evidence type="ECO:0000313" key="8">
    <source>
        <dbReference type="EMBL" id="EEO39953.1"/>
    </source>
</evidence>
<feature type="binding site" evidence="6">
    <location>
        <begin position="208"/>
        <end position="212"/>
    </location>
    <ligand>
        <name>ATP</name>
        <dbReference type="ChEBI" id="CHEBI:30616"/>
    </ligand>
</feature>
<keyword evidence="2 6" id="KW-0808">Transferase</keyword>
<comment type="cofactor">
    <cofactor evidence="6">
        <name>Mg(2+)</name>
        <dbReference type="ChEBI" id="CHEBI:18420"/>
    </cofactor>
    <cofactor evidence="6">
        <name>Mn(2+)</name>
        <dbReference type="ChEBI" id="CHEBI:29035"/>
    </cofactor>
    <text evidence="6">Mg(2+). Can also accept Mn(2+).</text>
</comment>
<keyword evidence="6" id="KW-0963">Cytoplasm</keyword>
<keyword evidence="6" id="KW-0460">Magnesium</keyword>
<dbReference type="GO" id="GO:0006085">
    <property type="term" value="P:acetyl-CoA biosynthetic process"/>
    <property type="evidence" value="ECO:0007669"/>
    <property type="project" value="UniProtKB-UniRule"/>
</dbReference>
<dbReference type="HAMAP" id="MF_00020">
    <property type="entry name" value="Acetate_kinase"/>
    <property type="match status" value="1"/>
</dbReference>
<keyword evidence="4 6" id="KW-0418">Kinase</keyword>
<reference evidence="8 9" key="1">
    <citation type="submission" date="2011-10" db="EMBL/GenBank/DDBJ databases">
        <title>The Genome Sequence of Fusobacterium sp. 4_1_13.</title>
        <authorList>
            <consortium name="The Broad Institute Genome Sequencing Platform"/>
            <person name="Earl A."/>
            <person name="Ward D."/>
            <person name="Feldgarden M."/>
            <person name="Gevers D."/>
            <person name="Strauss J."/>
            <person name="Ambrose C."/>
            <person name="Allen-Vercoe E."/>
            <person name="Young S.K."/>
            <person name="Zeng Q."/>
            <person name="Gargeya S."/>
            <person name="Fitzgerald M."/>
            <person name="Haas B."/>
            <person name="Abouelleil A."/>
            <person name="Alvarado L."/>
            <person name="Arachchi H.M."/>
            <person name="Berlin A."/>
            <person name="Brown A."/>
            <person name="Chapman S.B."/>
            <person name="Chen Z."/>
            <person name="Dunbar C."/>
            <person name="Freedman E."/>
            <person name="Gearin G."/>
            <person name="Goldberg J."/>
            <person name="Griggs A."/>
            <person name="Gujja S."/>
            <person name="Heiman D."/>
            <person name="Howarth C."/>
            <person name="Larson L."/>
            <person name="Lui A."/>
            <person name="MacDonald P.J."/>
            <person name="Montmayeur A."/>
            <person name="Murphy C."/>
            <person name="Neiman D."/>
            <person name="Pearson M."/>
            <person name="Priest M."/>
            <person name="Roberts A."/>
            <person name="Saif S."/>
            <person name="Shea T."/>
            <person name="Shenoy N."/>
            <person name="Sisk P."/>
            <person name="Stolte C."/>
            <person name="Sykes S."/>
            <person name="Wortman J."/>
            <person name="Nusbaum C."/>
            <person name="Birren B."/>
        </authorList>
    </citation>
    <scope>NUCLEOTIDE SEQUENCE [LARGE SCALE GENOMIC DNA]</scope>
    <source>
        <strain evidence="8 9">4_1_13</strain>
    </source>
</reference>
<feature type="binding site" evidence="6">
    <location>
        <begin position="331"/>
        <end position="335"/>
    </location>
    <ligand>
        <name>ATP</name>
        <dbReference type="ChEBI" id="CHEBI:30616"/>
    </ligand>
</feature>
<comment type="subcellular location">
    <subcellularLocation>
        <location evidence="6">Cytoplasm</location>
    </subcellularLocation>
</comment>
<comment type="caution">
    <text evidence="8">The sequence shown here is derived from an EMBL/GenBank/DDBJ whole genome shotgun (WGS) entry which is preliminary data.</text>
</comment>
<proteinExistence type="inferred from homology"/>
<dbReference type="InterPro" id="IPR043129">
    <property type="entry name" value="ATPase_NBD"/>
</dbReference>
<dbReference type="Pfam" id="PF00871">
    <property type="entry name" value="Acetate_kinase"/>
    <property type="match status" value="1"/>
</dbReference>
<comment type="pathway">
    <text evidence="6">Metabolic intermediate biosynthesis; acetyl-CoA biosynthesis; acetyl-CoA from acetate: step 1/2.</text>
</comment>
<feature type="binding site" evidence="6">
    <location>
        <position position="385"/>
    </location>
    <ligand>
        <name>Mg(2+)</name>
        <dbReference type="ChEBI" id="CHEBI:18420"/>
    </ligand>
</feature>
<dbReference type="GO" id="GO:0005524">
    <property type="term" value="F:ATP binding"/>
    <property type="evidence" value="ECO:0007669"/>
    <property type="project" value="UniProtKB-KW"/>
</dbReference>
<accession>A0A0M1VTF2</accession>
<keyword evidence="6" id="KW-0479">Metal-binding</keyword>
<evidence type="ECO:0000256" key="1">
    <source>
        <dbReference type="ARBA" id="ARBA00008748"/>
    </source>
</evidence>
<comment type="similarity">
    <text evidence="1 6 7">Belongs to the acetokinase family.</text>
</comment>